<feature type="transmembrane region" description="Helical" evidence="1">
    <location>
        <begin position="70"/>
        <end position="90"/>
    </location>
</feature>
<dbReference type="InterPro" id="IPR036927">
    <property type="entry name" value="Cyt_c_oxase-like_su1_sf"/>
</dbReference>
<keyword evidence="1" id="KW-1133">Transmembrane helix</keyword>
<keyword evidence="1" id="KW-0472">Membrane</keyword>
<evidence type="ECO:0000313" key="2">
    <source>
        <dbReference type="EMBL" id="MBB6355577.1"/>
    </source>
</evidence>
<dbReference type="Gene3D" id="1.20.210.10">
    <property type="entry name" value="Cytochrome c oxidase-like, subunit I domain"/>
    <property type="match status" value="1"/>
</dbReference>
<keyword evidence="2" id="KW-0830">Ubiquinone</keyword>
<organism evidence="2 3">
    <name type="scientific">Aminobacter aganoensis</name>
    <dbReference type="NCBI Taxonomy" id="83264"/>
    <lineage>
        <taxon>Bacteria</taxon>
        <taxon>Pseudomonadati</taxon>
        <taxon>Pseudomonadota</taxon>
        <taxon>Alphaproteobacteria</taxon>
        <taxon>Hyphomicrobiales</taxon>
        <taxon>Phyllobacteriaceae</taxon>
        <taxon>Aminobacter</taxon>
    </lineage>
</organism>
<name>A0A7X0F9G3_9HYPH</name>
<feature type="transmembrane region" description="Helical" evidence="1">
    <location>
        <begin position="39"/>
        <end position="58"/>
    </location>
</feature>
<gene>
    <name evidence="2" type="ORF">GGR00_003381</name>
</gene>
<feature type="transmembrane region" description="Helical" evidence="1">
    <location>
        <begin position="96"/>
        <end position="119"/>
    </location>
</feature>
<keyword evidence="1" id="KW-0812">Transmembrane</keyword>
<dbReference type="EMBL" id="JACHOU010000008">
    <property type="protein sequence ID" value="MBB6355577.1"/>
    <property type="molecule type" value="Genomic_DNA"/>
</dbReference>
<keyword evidence="3" id="KW-1185">Reference proteome</keyword>
<dbReference type="Proteomes" id="UP000536262">
    <property type="component" value="Unassembled WGS sequence"/>
</dbReference>
<dbReference type="RefSeq" id="WP_055975096.1">
    <property type="nucleotide sequence ID" value="NZ_BAABEG010000001.1"/>
</dbReference>
<dbReference type="SUPFAM" id="SSF81442">
    <property type="entry name" value="Cytochrome c oxidase subunit I-like"/>
    <property type="match status" value="1"/>
</dbReference>
<dbReference type="AlphaFoldDB" id="A0A7X0F9G3"/>
<protein>
    <submittedName>
        <fullName evidence="2">NADH:ubiquinone oxidoreductase subunit 3 (Subunit A)</fullName>
    </submittedName>
</protein>
<proteinExistence type="predicted"/>
<reference evidence="2 3" key="1">
    <citation type="submission" date="2020-08" db="EMBL/GenBank/DDBJ databases">
        <title>Genomic Encyclopedia of Type Strains, Phase IV (KMG-IV): sequencing the most valuable type-strain genomes for metagenomic binning, comparative biology and taxonomic classification.</title>
        <authorList>
            <person name="Goeker M."/>
        </authorList>
    </citation>
    <scope>NUCLEOTIDE SEQUENCE [LARGE SCALE GENOMIC DNA]</scope>
    <source>
        <strain evidence="2 3">DSM 7051</strain>
    </source>
</reference>
<evidence type="ECO:0000313" key="3">
    <source>
        <dbReference type="Proteomes" id="UP000536262"/>
    </source>
</evidence>
<sequence>MPSIAKMYFMTAIFFLVAGILVGLQMSIAHDYAATGAHAHINLLGWVTMSIFGTFHALNPRGAATRLARAQYYVYTGGVIVMTLALYLLLTGNPSLEPVVAVSSLVVFVGVLMFAAIIFRARAGQVDPLAQT</sequence>
<accession>A0A7X0F9G3</accession>
<evidence type="ECO:0000256" key="1">
    <source>
        <dbReference type="SAM" id="Phobius"/>
    </source>
</evidence>
<comment type="caution">
    <text evidence="2">The sequence shown here is derived from an EMBL/GenBank/DDBJ whole genome shotgun (WGS) entry which is preliminary data.</text>
</comment>